<dbReference type="AlphaFoldDB" id="A0A814IYQ5"/>
<evidence type="ECO:0000313" key="2">
    <source>
        <dbReference type="Proteomes" id="UP000663879"/>
    </source>
</evidence>
<gene>
    <name evidence="1" type="ORF">OXX778_LOCUS17854</name>
</gene>
<dbReference type="EMBL" id="CAJNOC010004702">
    <property type="protein sequence ID" value="CAF1030818.1"/>
    <property type="molecule type" value="Genomic_DNA"/>
</dbReference>
<keyword evidence="2" id="KW-1185">Reference proteome</keyword>
<evidence type="ECO:0008006" key="3">
    <source>
        <dbReference type="Google" id="ProtNLM"/>
    </source>
</evidence>
<evidence type="ECO:0000313" key="1">
    <source>
        <dbReference type="EMBL" id="CAF1030818.1"/>
    </source>
</evidence>
<name>A0A814IYQ5_9BILA</name>
<protein>
    <recommendedName>
        <fullName evidence="3">DDE Tnp4 domain-containing protein</fullName>
    </recommendedName>
</protein>
<dbReference type="OrthoDB" id="10225591at2759"/>
<reference evidence="1" key="1">
    <citation type="submission" date="2021-02" db="EMBL/GenBank/DDBJ databases">
        <authorList>
            <person name="Nowell W R."/>
        </authorList>
    </citation>
    <scope>NUCLEOTIDE SEQUENCE</scope>
    <source>
        <strain evidence="1">Ploen Becks lab</strain>
    </source>
</reference>
<sequence>MTCKNDVLKKTQKQFTCEQANNSRKVTKCRWVIEAINGILKESFRSLSQVRNTMLKHIMVDFKIVCALLSYNEILENITLGSYQLKQNFTPLDSLPIALNKDFLTCDLINFINHVPIWGGRFEDSNENSIILIDLIEKNEWNKSKSIWITDVLKKTINHNRNYDLFCDKTENIDIHLQKQQIYESFINCSCGRHYRFGGEMISFVKYGNDVFISIKKIRCNSCSQLNNVTTKFVLQDSNPLYFIFNNSPKLDLIGNELEKEIEVNEDKYVLLVFTIFKQNHYLGVYNINNRLYYIDDLSPRSYKTTLPKLEVVSAFYLKKN</sequence>
<organism evidence="1 2">
    <name type="scientific">Brachionus calyciflorus</name>
    <dbReference type="NCBI Taxonomy" id="104777"/>
    <lineage>
        <taxon>Eukaryota</taxon>
        <taxon>Metazoa</taxon>
        <taxon>Spiralia</taxon>
        <taxon>Gnathifera</taxon>
        <taxon>Rotifera</taxon>
        <taxon>Eurotatoria</taxon>
        <taxon>Monogononta</taxon>
        <taxon>Pseudotrocha</taxon>
        <taxon>Ploima</taxon>
        <taxon>Brachionidae</taxon>
        <taxon>Brachionus</taxon>
    </lineage>
</organism>
<proteinExistence type="predicted"/>
<accession>A0A814IYQ5</accession>
<comment type="caution">
    <text evidence="1">The sequence shown here is derived from an EMBL/GenBank/DDBJ whole genome shotgun (WGS) entry which is preliminary data.</text>
</comment>
<dbReference type="Proteomes" id="UP000663879">
    <property type="component" value="Unassembled WGS sequence"/>
</dbReference>